<dbReference type="SUPFAM" id="SSF55031">
    <property type="entry name" value="Bacterial exopeptidase dimerisation domain"/>
    <property type="match status" value="1"/>
</dbReference>
<evidence type="ECO:0000313" key="5">
    <source>
        <dbReference type="Proteomes" id="UP001197875"/>
    </source>
</evidence>
<dbReference type="Gene3D" id="3.40.630.10">
    <property type="entry name" value="Zn peptidases"/>
    <property type="match status" value="1"/>
</dbReference>
<protein>
    <submittedName>
        <fullName evidence="4">M20/M25/M40 family metallo-hydrolase</fullName>
    </submittedName>
</protein>
<evidence type="ECO:0000256" key="1">
    <source>
        <dbReference type="ARBA" id="ARBA00022723"/>
    </source>
</evidence>
<name>A0AAE3J7C6_9FIRM</name>
<sequence length="378" mass="42510">MLTEEMEIFMEENQAEVKALLWKLCEIPSPSHHEERRAAFIKEWLEMQGAEGVFIDEAKNVIYPYHYEEGVPTALFMAHIDTVFPDMESMGVREEDGKMFSPGVGDDTANVAILMMMAKYVAKYHPKTNGNLIFAANACEEGLGNLKGSRALNSRYGEDLVQVVSFDGYMDSICTRAVGSVRYRVEVRTEGGHSYFNFGKKNALAELSALIQALYQYQVPQDGSKTTYNVGMVKGGTSINTIAQQAEMLYEFRSDNLESMEKVRNYFEETLEKFRKTGLDIRTEIIGERPCGRKGNEDPRQKELAELCRKIITKHYGKEPVFAPSSTDCNIPLSLGIPAATIGLCLGDGEHTREEWIYTESLKPGFAIAADLVSERFY</sequence>
<dbReference type="RefSeq" id="WP_227615853.1">
    <property type="nucleotide sequence ID" value="NZ_JAJEPR010000028.1"/>
</dbReference>
<evidence type="ECO:0000259" key="3">
    <source>
        <dbReference type="Pfam" id="PF07687"/>
    </source>
</evidence>
<dbReference type="SUPFAM" id="SSF53187">
    <property type="entry name" value="Zn-dependent exopeptidases"/>
    <property type="match status" value="1"/>
</dbReference>
<keyword evidence="2" id="KW-0378">Hydrolase</keyword>
<gene>
    <name evidence="4" type="ORF">LKD71_13405</name>
</gene>
<dbReference type="PANTHER" id="PTHR43808:SF17">
    <property type="entry name" value="PEPTIDASE M20"/>
    <property type="match status" value="1"/>
</dbReference>
<keyword evidence="5" id="KW-1185">Reference proteome</keyword>
<organism evidence="4 5">
    <name type="scientific">Fusicatenibacter faecihominis</name>
    <dbReference type="NCBI Taxonomy" id="2881276"/>
    <lineage>
        <taxon>Bacteria</taxon>
        <taxon>Bacillati</taxon>
        <taxon>Bacillota</taxon>
        <taxon>Clostridia</taxon>
        <taxon>Lachnospirales</taxon>
        <taxon>Lachnospiraceae</taxon>
        <taxon>Fusicatenibacter</taxon>
    </lineage>
</organism>
<dbReference type="InterPro" id="IPR050072">
    <property type="entry name" value="Peptidase_M20A"/>
</dbReference>
<dbReference type="Pfam" id="PF07687">
    <property type="entry name" value="M20_dimer"/>
    <property type="match status" value="1"/>
</dbReference>
<dbReference type="Proteomes" id="UP001197875">
    <property type="component" value="Unassembled WGS sequence"/>
</dbReference>
<dbReference type="InterPro" id="IPR011650">
    <property type="entry name" value="Peptidase_M20_dimer"/>
</dbReference>
<dbReference type="PANTHER" id="PTHR43808">
    <property type="entry name" value="ACETYLORNITHINE DEACETYLASE"/>
    <property type="match status" value="1"/>
</dbReference>
<reference evidence="4 5" key="1">
    <citation type="submission" date="2021-10" db="EMBL/GenBank/DDBJ databases">
        <title>Anaerobic single-cell dispensing facilitates the cultivation of human gut bacteria.</title>
        <authorList>
            <person name="Afrizal A."/>
        </authorList>
    </citation>
    <scope>NUCLEOTIDE SEQUENCE [LARGE SCALE GENOMIC DNA]</scope>
    <source>
        <strain evidence="4 5">CLA-AA-H277</strain>
    </source>
</reference>
<proteinExistence type="predicted"/>
<evidence type="ECO:0000256" key="2">
    <source>
        <dbReference type="ARBA" id="ARBA00022801"/>
    </source>
</evidence>
<dbReference type="GO" id="GO:0046872">
    <property type="term" value="F:metal ion binding"/>
    <property type="evidence" value="ECO:0007669"/>
    <property type="project" value="UniProtKB-KW"/>
</dbReference>
<dbReference type="Pfam" id="PF01546">
    <property type="entry name" value="Peptidase_M20"/>
    <property type="match status" value="1"/>
</dbReference>
<evidence type="ECO:0000313" key="4">
    <source>
        <dbReference type="EMBL" id="MCC2190782.1"/>
    </source>
</evidence>
<dbReference type="GO" id="GO:0016787">
    <property type="term" value="F:hydrolase activity"/>
    <property type="evidence" value="ECO:0007669"/>
    <property type="project" value="UniProtKB-KW"/>
</dbReference>
<dbReference type="Gene3D" id="3.30.70.360">
    <property type="match status" value="1"/>
</dbReference>
<dbReference type="AlphaFoldDB" id="A0AAE3J7C6"/>
<dbReference type="InterPro" id="IPR002933">
    <property type="entry name" value="Peptidase_M20"/>
</dbReference>
<comment type="caution">
    <text evidence="4">The sequence shown here is derived from an EMBL/GenBank/DDBJ whole genome shotgun (WGS) entry which is preliminary data.</text>
</comment>
<dbReference type="InterPro" id="IPR036264">
    <property type="entry name" value="Bact_exopeptidase_dim_dom"/>
</dbReference>
<dbReference type="EMBL" id="JAJEPR010000028">
    <property type="protein sequence ID" value="MCC2190782.1"/>
    <property type="molecule type" value="Genomic_DNA"/>
</dbReference>
<feature type="domain" description="Peptidase M20 dimerisation" evidence="3">
    <location>
        <begin position="179"/>
        <end position="273"/>
    </location>
</feature>
<keyword evidence="1" id="KW-0479">Metal-binding</keyword>
<accession>A0AAE3J7C6</accession>